<dbReference type="SUPFAM" id="SSF53474">
    <property type="entry name" value="alpha/beta-Hydrolases"/>
    <property type="match status" value="1"/>
</dbReference>
<dbReference type="RefSeq" id="WP_253756340.1">
    <property type="nucleotide sequence ID" value="NZ_BAABKA010000012.1"/>
</dbReference>
<keyword evidence="3" id="KW-1185">Reference proteome</keyword>
<dbReference type="EC" id="3.8.1.5" evidence="2"/>
<dbReference type="NCBIfam" id="NF002043">
    <property type="entry name" value="PRK00870.1"/>
    <property type="match status" value="1"/>
</dbReference>
<comment type="caution">
    <text evidence="2">The sequence shown here is derived from an EMBL/GenBank/DDBJ whole genome shotgun (WGS) entry which is preliminary data.</text>
</comment>
<sequence>MTSNEPMRVLRTPDERFAGLPGYPFEPHYAEIDSGDGHGTALRVHYLDERPAERPSGETVLLLHGEPTWSYLWREIIPPLVAAGHRCVAPDLVGFGRSDKPADRFDYTYRSHLDWLRGLLFDTLDLDGLTLVCHDWGGLLGLRLLAEHPGRFRRAVATNTMLPEGDQDMGPFFLYWLQSSQRSNPFSVAAVLARNLRAGADPAVLAAYDAPFPGEPYLQGARQFPLLVPISARDEAAEGNRAAWRVLETLDLPFLCAFGEHDPVSRVHGERMAERIPGAKGQPHVTLADAGHFLQEDQPRQLAETIASFIGSTP</sequence>
<dbReference type="GO" id="GO:0018786">
    <property type="term" value="F:haloalkane dehalogenase activity"/>
    <property type="evidence" value="ECO:0007669"/>
    <property type="project" value="UniProtKB-EC"/>
</dbReference>
<dbReference type="GO" id="GO:0016020">
    <property type="term" value="C:membrane"/>
    <property type="evidence" value="ECO:0007669"/>
    <property type="project" value="TreeGrafter"/>
</dbReference>
<dbReference type="Gene3D" id="3.40.50.1820">
    <property type="entry name" value="alpha/beta hydrolase"/>
    <property type="match status" value="1"/>
</dbReference>
<proteinExistence type="predicted"/>
<dbReference type="Pfam" id="PF00561">
    <property type="entry name" value="Abhydrolase_1"/>
    <property type="match status" value="1"/>
</dbReference>
<dbReference type="Proteomes" id="UP001139648">
    <property type="component" value="Unassembled WGS sequence"/>
</dbReference>
<feature type="domain" description="AB hydrolase-1" evidence="1">
    <location>
        <begin position="59"/>
        <end position="298"/>
    </location>
</feature>
<dbReference type="InterPro" id="IPR029058">
    <property type="entry name" value="AB_hydrolase_fold"/>
</dbReference>
<name>A0A9X2K8X2_9ACTN</name>
<dbReference type="AlphaFoldDB" id="A0A9X2K8X2"/>
<dbReference type="EMBL" id="JAMZEB010000002">
    <property type="protein sequence ID" value="MCP2364150.1"/>
    <property type="molecule type" value="Genomic_DNA"/>
</dbReference>
<dbReference type="InterPro" id="IPR050266">
    <property type="entry name" value="AB_hydrolase_sf"/>
</dbReference>
<accession>A0A9X2K8X2</accession>
<protein>
    <submittedName>
        <fullName evidence="2">Haloalkane dehalogenase</fullName>
        <ecNumber evidence="2">3.8.1.5</ecNumber>
    </submittedName>
</protein>
<dbReference type="InterPro" id="IPR000639">
    <property type="entry name" value="Epox_hydrolase-like"/>
</dbReference>
<dbReference type="PANTHER" id="PTHR43798:SF24">
    <property type="entry name" value="CIS-3-ALKYL-4-ALKYLOXETAN-2-ONE DECARBOXYLASE"/>
    <property type="match status" value="1"/>
</dbReference>
<evidence type="ECO:0000313" key="2">
    <source>
        <dbReference type="EMBL" id="MCP2364150.1"/>
    </source>
</evidence>
<keyword evidence="2" id="KW-0378">Hydrolase</keyword>
<gene>
    <name evidence="2" type="ORF">HD597_011170</name>
</gene>
<reference evidence="2" key="1">
    <citation type="submission" date="2022-06" db="EMBL/GenBank/DDBJ databases">
        <title>Sequencing the genomes of 1000 actinobacteria strains.</title>
        <authorList>
            <person name="Klenk H.-P."/>
        </authorList>
    </citation>
    <scope>NUCLEOTIDE SEQUENCE</scope>
    <source>
        <strain evidence="2">DSM 46694</strain>
    </source>
</reference>
<dbReference type="PRINTS" id="PR00412">
    <property type="entry name" value="EPOXHYDRLASE"/>
</dbReference>
<dbReference type="PRINTS" id="PR00111">
    <property type="entry name" value="ABHYDROLASE"/>
</dbReference>
<dbReference type="InterPro" id="IPR000073">
    <property type="entry name" value="AB_hydrolase_1"/>
</dbReference>
<organism evidence="2 3">
    <name type="scientific">Nonomuraea thailandensis</name>
    <dbReference type="NCBI Taxonomy" id="1188745"/>
    <lineage>
        <taxon>Bacteria</taxon>
        <taxon>Bacillati</taxon>
        <taxon>Actinomycetota</taxon>
        <taxon>Actinomycetes</taxon>
        <taxon>Streptosporangiales</taxon>
        <taxon>Streptosporangiaceae</taxon>
        <taxon>Nonomuraea</taxon>
    </lineage>
</organism>
<dbReference type="PANTHER" id="PTHR43798">
    <property type="entry name" value="MONOACYLGLYCEROL LIPASE"/>
    <property type="match status" value="1"/>
</dbReference>
<evidence type="ECO:0000313" key="3">
    <source>
        <dbReference type="Proteomes" id="UP001139648"/>
    </source>
</evidence>
<evidence type="ECO:0000259" key="1">
    <source>
        <dbReference type="Pfam" id="PF00561"/>
    </source>
</evidence>